<reference evidence="2" key="1">
    <citation type="journal article" date="2020" name="Stud. Mycol.">
        <title>101 Dothideomycetes genomes: a test case for predicting lifestyles and emergence of pathogens.</title>
        <authorList>
            <person name="Haridas S."/>
            <person name="Albert R."/>
            <person name="Binder M."/>
            <person name="Bloem J."/>
            <person name="Labutti K."/>
            <person name="Salamov A."/>
            <person name="Andreopoulos B."/>
            <person name="Baker S."/>
            <person name="Barry K."/>
            <person name="Bills G."/>
            <person name="Bluhm B."/>
            <person name="Cannon C."/>
            <person name="Castanera R."/>
            <person name="Culley D."/>
            <person name="Daum C."/>
            <person name="Ezra D."/>
            <person name="Gonzalez J."/>
            <person name="Henrissat B."/>
            <person name="Kuo A."/>
            <person name="Liang C."/>
            <person name="Lipzen A."/>
            <person name="Lutzoni F."/>
            <person name="Magnuson J."/>
            <person name="Mondo S."/>
            <person name="Nolan M."/>
            <person name="Ohm R."/>
            <person name="Pangilinan J."/>
            <person name="Park H.-J."/>
            <person name="Ramirez L."/>
            <person name="Alfaro M."/>
            <person name="Sun H."/>
            <person name="Tritt A."/>
            <person name="Yoshinaga Y."/>
            <person name="Zwiers L.-H."/>
            <person name="Turgeon B."/>
            <person name="Goodwin S."/>
            <person name="Spatafora J."/>
            <person name="Crous P."/>
            <person name="Grigoriev I."/>
        </authorList>
    </citation>
    <scope>NUCLEOTIDE SEQUENCE</scope>
    <source>
        <strain evidence="2">CBS 279.74</strain>
    </source>
</reference>
<name>A0A6G1KRE3_9PLEO</name>
<dbReference type="Proteomes" id="UP000799428">
    <property type="component" value="Unassembled WGS sequence"/>
</dbReference>
<feature type="region of interest" description="Disordered" evidence="1">
    <location>
        <begin position="38"/>
        <end position="77"/>
    </location>
</feature>
<evidence type="ECO:0000313" key="2">
    <source>
        <dbReference type="EMBL" id="KAF2714897.1"/>
    </source>
</evidence>
<dbReference type="EMBL" id="MU005764">
    <property type="protein sequence ID" value="KAF2714897.1"/>
    <property type="molecule type" value="Genomic_DNA"/>
</dbReference>
<proteinExistence type="predicted"/>
<organism evidence="2 3">
    <name type="scientific">Pleomassaria siparia CBS 279.74</name>
    <dbReference type="NCBI Taxonomy" id="1314801"/>
    <lineage>
        <taxon>Eukaryota</taxon>
        <taxon>Fungi</taxon>
        <taxon>Dikarya</taxon>
        <taxon>Ascomycota</taxon>
        <taxon>Pezizomycotina</taxon>
        <taxon>Dothideomycetes</taxon>
        <taxon>Pleosporomycetidae</taxon>
        <taxon>Pleosporales</taxon>
        <taxon>Pleomassariaceae</taxon>
        <taxon>Pleomassaria</taxon>
    </lineage>
</organism>
<evidence type="ECO:0000313" key="3">
    <source>
        <dbReference type="Proteomes" id="UP000799428"/>
    </source>
</evidence>
<dbReference type="OrthoDB" id="5411773at2759"/>
<feature type="region of interest" description="Disordered" evidence="1">
    <location>
        <begin position="1"/>
        <end position="23"/>
    </location>
</feature>
<gene>
    <name evidence="2" type="ORF">K504DRAFT_13485</name>
</gene>
<accession>A0A6G1KRE3</accession>
<dbReference type="AlphaFoldDB" id="A0A6G1KRE3"/>
<keyword evidence="3" id="KW-1185">Reference proteome</keyword>
<evidence type="ECO:0000256" key="1">
    <source>
        <dbReference type="SAM" id="MobiDB-lite"/>
    </source>
</evidence>
<protein>
    <submittedName>
        <fullName evidence="2">Uncharacterized protein</fullName>
    </submittedName>
</protein>
<feature type="compositionally biased region" description="Basic and acidic residues" evidence="1">
    <location>
        <begin position="38"/>
        <end position="49"/>
    </location>
</feature>
<sequence length="197" mass="22609">MAQSRSLRPFNCPSPAIPHHSHQKHECFSVYDDLVEDGNREIGDQRYPEGEDDHDDYEEDRDSRGRKHIDSSDGNDSIFVSDTHTTSLFARFATPGVTAESSFRGFLSHYIPEQLFRDEYCEIRPIDDISPSHVANLQTALWRQLPRGLAAVSPTKMTDVSRDDRVTATCIELIAGILERRFSVYRAIIYIRAKRFF</sequence>
<feature type="compositionally biased region" description="Acidic residues" evidence="1">
    <location>
        <begin position="50"/>
        <end position="60"/>
    </location>
</feature>